<sequence length="54" mass="5688">MVLDETSKRGSSLLFGLSTRTNNGASCLPIRYASESFKDHCVAGVKEVAAVALS</sequence>
<evidence type="ECO:0000313" key="1">
    <source>
        <dbReference type="EMBL" id="KIM98523.1"/>
    </source>
</evidence>
<proteinExistence type="predicted"/>
<evidence type="ECO:0000313" key="2">
    <source>
        <dbReference type="Proteomes" id="UP000054321"/>
    </source>
</evidence>
<name>A0A0C3CHQ1_OIDMZ</name>
<protein>
    <submittedName>
        <fullName evidence="1">Uncharacterized protein</fullName>
    </submittedName>
</protein>
<organism evidence="1 2">
    <name type="scientific">Oidiodendron maius (strain Zn)</name>
    <dbReference type="NCBI Taxonomy" id="913774"/>
    <lineage>
        <taxon>Eukaryota</taxon>
        <taxon>Fungi</taxon>
        <taxon>Dikarya</taxon>
        <taxon>Ascomycota</taxon>
        <taxon>Pezizomycotina</taxon>
        <taxon>Leotiomycetes</taxon>
        <taxon>Leotiomycetes incertae sedis</taxon>
        <taxon>Myxotrichaceae</taxon>
        <taxon>Oidiodendron</taxon>
    </lineage>
</organism>
<keyword evidence="2" id="KW-1185">Reference proteome</keyword>
<dbReference type="Proteomes" id="UP000054321">
    <property type="component" value="Unassembled WGS sequence"/>
</dbReference>
<reference evidence="1 2" key="1">
    <citation type="submission" date="2014-04" db="EMBL/GenBank/DDBJ databases">
        <authorList>
            <consortium name="DOE Joint Genome Institute"/>
            <person name="Kuo A."/>
            <person name="Martino E."/>
            <person name="Perotto S."/>
            <person name="Kohler A."/>
            <person name="Nagy L.G."/>
            <person name="Floudas D."/>
            <person name="Copeland A."/>
            <person name="Barry K.W."/>
            <person name="Cichocki N."/>
            <person name="Veneault-Fourrey C."/>
            <person name="LaButti K."/>
            <person name="Lindquist E.A."/>
            <person name="Lipzen A."/>
            <person name="Lundell T."/>
            <person name="Morin E."/>
            <person name="Murat C."/>
            <person name="Sun H."/>
            <person name="Tunlid A."/>
            <person name="Henrissat B."/>
            <person name="Grigoriev I.V."/>
            <person name="Hibbett D.S."/>
            <person name="Martin F."/>
            <person name="Nordberg H.P."/>
            <person name="Cantor M.N."/>
            <person name="Hua S.X."/>
        </authorList>
    </citation>
    <scope>NUCLEOTIDE SEQUENCE [LARGE SCALE GENOMIC DNA]</scope>
    <source>
        <strain evidence="1 2">Zn</strain>
    </source>
</reference>
<reference evidence="2" key="2">
    <citation type="submission" date="2015-01" db="EMBL/GenBank/DDBJ databases">
        <title>Evolutionary Origins and Diversification of the Mycorrhizal Mutualists.</title>
        <authorList>
            <consortium name="DOE Joint Genome Institute"/>
            <consortium name="Mycorrhizal Genomics Consortium"/>
            <person name="Kohler A."/>
            <person name="Kuo A."/>
            <person name="Nagy L.G."/>
            <person name="Floudas D."/>
            <person name="Copeland A."/>
            <person name="Barry K.W."/>
            <person name="Cichocki N."/>
            <person name="Veneault-Fourrey C."/>
            <person name="LaButti K."/>
            <person name="Lindquist E.A."/>
            <person name="Lipzen A."/>
            <person name="Lundell T."/>
            <person name="Morin E."/>
            <person name="Murat C."/>
            <person name="Riley R."/>
            <person name="Ohm R."/>
            <person name="Sun H."/>
            <person name="Tunlid A."/>
            <person name="Henrissat B."/>
            <person name="Grigoriev I.V."/>
            <person name="Hibbett D.S."/>
            <person name="Martin F."/>
        </authorList>
    </citation>
    <scope>NUCLEOTIDE SEQUENCE [LARGE SCALE GENOMIC DNA]</scope>
    <source>
        <strain evidence="2">Zn</strain>
    </source>
</reference>
<dbReference type="InParanoid" id="A0A0C3CHQ1"/>
<accession>A0A0C3CHQ1</accession>
<dbReference type="HOGENOM" id="CLU_3050919_0_0_1"/>
<dbReference type="EMBL" id="KN832880">
    <property type="protein sequence ID" value="KIM98523.1"/>
    <property type="molecule type" value="Genomic_DNA"/>
</dbReference>
<gene>
    <name evidence="1" type="ORF">OIDMADRAFT_20111</name>
</gene>
<dbReference type="AlphaFoldDB" id="A0A0C3CHQ1"/>